<accession>A0A4D7AN87</accession>
<dbReference type="PANTHER" id="PTHR32347">
    <property type="entry name" value="EFFLUX SYSTEM COMPONENT YKNX-RELATED"/>
    <property type="match status" value="1"/>
</dbReference>
<dbReference type="RefSeq" id="WP_021748104.1">
    <property type="nucleotide sequence ID" value="NZ_CP034413.3"/>
</dbReference>
<dbReference type="InterPro" id="IPR050465">
    <property type="entry name" value="UPF0194_transport"/>
</dbReference>
<evidence type="ECO:0000256" key="5">
    <source>
        <dbReference type="SAM" id="Phobius"/>
    </source>
</evidence>
<reference evidence="7" key="1">
    <citation type="submission" date="2018-12" db="EMBL/GenBank/DDBJ databases">
        <title>Dusodibacter welbiota gen. nov., sp. nov., isolated from human faeces and emended description of the Oscillibacter genus.</title>
        <authorList>
            <person name="Le Roy T."/>
            <person name="Van der Smissen P."/>
            <person name="Delzenne N."/>
            <person name="Muccioli G."/>
            <person name="Collet J.F."/>
            <person name="Cani P.D."/>
        </authorList>
    </citation>
    <scope>NUCLEOTIDE SEQUENCE [LARGE SCALE GENOMIC DNA]</scope>
    <source>
        <strain evidence="7">J115</strain>
    </source>
</reference>
<comment type="subcellular location">
    <subcellularLocation>
        <location evidence="1">Cell envelope</location>
    </subcellularLocation>
</comment>
<keyword evidence="5" id="KW-1133">Transmembrane helix</keyword>
<dbReference type="SUPFAM" id="SSF111369">
    <property type="entry name" value="HlyD-like secretion proteins"/>
    <property type="match status" value="2"/>
</dbReference>
<keyword evidence="2 3" id="KW-0175">Coiled coil</keyword>
<dbReference type="GO" id="GO:0030313">
    <property type="term" value="C:cell envelope"/>
    <property type="evidence" value="ECO:0007669"/>
    <property type="project" value="UniProtKB-SubCell"/>
</dbReference>
<gene>
    <name evidence="6" type="ORF">EIO64_06250</name>
</gene>
<dbReference type="EMBL" id="CP034413">
    <property type="protein sequence ID" value="QCI58875.1"/>
    <property type="molecule type" value="Genomic_DNA"/>
</dbReference>
<dbReference type="GeneID" id="89521980"/>
<evidence type="ECO:0000313" key="6">
    <source>
        <dbReference type="EMBL" id="QCI58875.1"/>
    </source>
</evidence>
<dbReference type="KEGG" id="obj:EIO64_06250"/>
<feature type="transmembrane region" description="Helical" evidence="5">
    <location>
        <begin position="51"/>
        <end position="72"/>
    </location>
</feature>
<dbReference type="AlphaFoldDB" id="A0A4D7AN87"/>
<organism evidence="6 7">
    <name type="scientific">Dysosmobacter welbionis</name>
    <dbReference type="NCBI Taxonomy" id="2093857"/>
    <lineage>
        <taxon>Bacteria</taxon>
        <taxon>Bacillati</taxon>
        <taxon>Bacillota</taxon>
        <taxon>Clostridia</taxon>
        <taxon>Eubacteriales</taxon>
        <taxon>Oscillospiraceae</taxon>
        <taxon>Dysosmobacter</taxon>
    </lineage>
</organism>
<keyword evidence="5" id="KW-0812">Transmembrane</keyword>
<protein>
    <submittedName>
        <fullName evidence="6">HlyD family efflux transporter periplasmic adaptor subunit</fullName>
    </submittedName>
</protein>
<name>A0A4D7AN87_9FIRM</name>
<evidence type="ECO:0000256" key="2">
    <source>
        <dbReference type="ARBA" id="ARBA00023054"/>
    </source>
</evidence>
<evidence type="ECO:0000256" key="3">
    <source>
        <dbReference type="SAM" id="Coils"/>
    </source>
</evidence>
<dbReference type="Gene3D" id="2.40.30.170">
    <property type="match status" value="1"/>
</dbReference>
<evidence type="ECO:0000256" key="4">
    <source>
        <dbReference type="SAM" id="MobiDB-lite"/>
    </source>
</evidence>
<evidence type="ECO:0000313" key="7">
    <source>
        <dbReference type="Proteomes" id="UP000298642"/>
    </source>
</evidence>
<evidence type="ECO:0000256" key="1">
    <source>
        <dbReference type="ARBA" id="ARBA00004196"/>
    </source>
</evidence>
<feature type="compositionally biased region" description="Low complexity" evidence="4">
    <location>
        <begin position="12"/>
        <end position="21"/>
    </location>
</feature>
<dbReference type="PANTHER" id="PTHR32347:SF23">
    <property type="entry name" value="BLL5650 PROTEIN"/>
    <property type="match status" value="1"/>
</dbReference>
<feature type="coiled-coil region" evidence="3">
    <location>
        <begin position="147"/>
        <end position="174"/>
    </location>
</feature>
<dbReference type="Gene3D" id="1.10.287.470">
    <property type="entry name" value="Helix hairpin bin"/>
    <property type="match status" value="2"/>
</dbReference>
<keyword evidence="5" id="KW-0472">Membrane</keyword>
<dbReference type="Proteomes" id="UP000298642">
    <property type="component" value="Chromosome"/>
</dbReference>
<dbReference type="Gene3D" id="2.40.420.20">
    <property type="match status" value="1"/>
</dbReference>
<feature type="coiled-coil region" evidence="3">
    <location>
        <begin position="342"/>
        <end position="369"/>
    </location>
</feature>
<dbReference type="Gene3D" id="2.40.50.100">
    <property type="match status" value="2"/>
</dbReference>
<feature type="region of interest" description="Disordered" evidence="4">
    <location>
        <begin position="1"/>
        <end position="30"/>
    </location>
</feature>
<keyword evidence="7" id="KW-1185">Reference proteome</keyword>
<sequence>MAEVKDLENVEQEATAPAMEETAADSAAPAETRVNLKARWQAIPRKKRRRIIRLCILALLLVIAAVVLLKVLGGKSSDEGEVVTDIVQYGSITSTVQGSGLTKAKSSETITITTVGTVVDVLVAEGETVTAGTPLFTIDSPAAETAVQKARSNVEGYEKQLSQAQKDIAGLNLSAGYAGKLMETVTLNPGDSITKGQKVAVLSDDTRLRLEQYYSYAYAGDLQVGQTVNVSIPALMTSVPGTVEAVHMVSRITPEGSKLFSADIIVENEGALTADMVASATATVNGETVYPYEAGKLAYYRTGDLVSTVDGTVISSNLVDYLQVAPGQVLVRIDGEESESQLFTIQQNLDTAREELKTAEENLANCNAKAPIDGMVIGLTIQPGDEIAANTAVVTISDTSSVVITANVDERNISYIKPGMPVELSQWGTPAFGTVETVSLSSTVNNGVATYPITISADNSEGTLQVNSYIDYTLTASENDNCLVLPLQCVRTVTQEDGSTVNVVFVKGSRPDNAIETPTLSEEIPEGFWAVPVEIGISDNSNVEIKSGVEEGTEVFTQIQSLQAWG</sequence>
<proteinExistence type="predicted"/>